<dbReference type="Gene3D" id="2.160.10.10">
    <property type="entry name" value="Hexapeptide repeat proteins"/>
    <property type="match status" value="1"/>
</dbReference>
<dbReference type="Pfam" id="PF00132">
    <property type="entry name" value="Hexapep"/>
    <property type="match status" value="1"/>
</dbReference>
<sequence>MKALINQIIRLRNPGFTFSEEVDGRMVFLFLCRTAFSMFRGLRVLLLGKRPKGLLLGKGVSFWYSHKISFGRFVKLGKEVSLRALGREGITLGDNVSIGDYSKLVVSTTLDNPGVGIRIGDNVGMGEFAYLGGAGGLTIGDDCIIGQYFSCHPENHHFQRTDLPIRHQGVNRQGISVGNDCWIGTKVTLLDGVSIGAHSVISAGAVVTKSFPAYSVLAGVPARVIKVRKPQEIIAPQPSVEPALTVAS</sequence>
<dbReference type="GO" id="GO:0016740">
    <property type="term" value="F:transferase activity"/>
    <property type="evidence" value="ECO:0007669"/>
    <property type="project" value="UniProtKB-KW"/>
</dbReference>
<name>A0A1H9MII7_9BACT</name>
<keyword evidence="2" id="KW-1185">Reference proteome</keyword>
<dbReference type="PANTHER" id="PTHR23416">
    <property type="entry name" value="SIALIC ACID SYNTHASE-RELATED"/>
    <property type="match status" value="1"/>
</dbReference>
<dbReference type="InterPro" id="IPR011004">
    <property type="entry name" value="Trimer_LpxA-like_sf"/>
</dbReference>
<protein>
    <submittedName>
        <fullName evidence="1">Acetyltransferase (Isoleucine patch superfamily)</fullName>
    </submittedName>
</protein>
<dbReference type="Proteomes" id="UP000199021">
    <property type="component" value="Unassembled WGS sequence"/>
</dbReference>
<dbReference type="InterPro" id="IPR051159">
    <property type="entry name" value="Hexapeptide_acetyltransf"/>
</dbReference>
<dbReference type="AlphaFoldDB" id="A0A1H9MII7"/>
<evidence type="ECO:0000313" key="1">
    <source>
        <dbReference type="EMBL" id="SER23468.1"/>
    </source>
</evidence>
<dbReference type="PANTHER" id="PTHR23416:SF78">
    <property type="entry name" value="LIPOPOLYSACCHARIDE BIOSYNTHESIS O-ACETYL TRANSFERASE WBBJ-RELATED"/>
    <property type="match status" value="1"/>
</dbReference>
<evidence type="ECO:0000313" key="2">
    <source>
        <dbReference type="Proteomes" id="UP000199021"/>
    </source>
</evidence>
<dbReference type="InParanoid" id="A0A1H9MII7"/>
<organism evidence="1 2">
    <name type="scientific">Neolewinella agarilytica</name>
    <dbReference type="NCBI Taxonomy" id="478744"/>
    <lineage>
        <taxon>Bacteria</taxon>
        <taxon>Pseudomonadati</taxon>
        <taxon>Bacteroidota</taxon>
        <taxon>Saprospiria</taxon>
        <taxon>Saprospirales</taxon>
        <taxon>Lewinellaceae</taxon>
        <taxon>Neolewinella</taxon>
    </lineage>
</organism>
<keyword evidence="1" id="KW-0808">Transferase</keyword>
<accession>A0A1H9MII7</accession>
<proteinExistence type="predicted"/>
<dbReference type="CDD" id="cd04647">
    <property type="entry name" value="LbH_MAT_like"/>
    <property type="match status" value="1"/>
</dbReference>
<gene>
    <name evidence="1" type="ORF">SAMN05444359_12936</name>
</gene>
<dbReference type="STRING" id="478744.SAMN05444359_12936"/>
<dbReference type="RefSeq" id="WP_090172336.1">
    <property type="nucleotide sequence ID" value="NZ_FOFB01000029.1"/>
</dbReference>
<dbReference type="SUPFAM" id="SSF51161">
    <property type="entry name" value="Trimeric LpxA-like enzymes"/>
    <property type="match status" value="1"/>
</dbReference>
<dbReference type="EMBL" id="FOFB01000029">
    <property type="protein sequence ID" value="SER23468.1"/>
    <property type="molecule type" value="Genomic_DNA"/>
</dbReference>
<dbReference type="OrthoDB" id="9814490at2"/>
<dbReference type="InterPro" id="IPR001451">
    <property type="entry name" value="Hexapep"/>
</dbReference>
<reference evidence="2" key="1">
    <citation type="submission" date="2016-10" db="EMBL/GenBank/DDBJ databases">
        <authorList>
            <person name="Varghese N."/>
            <person name="Submissions S."/>
        </authorList>
    </citation>
    <scope>NUCLEOTIDE SEQUENCE [LARGE SCALE GENOMIC DNA]</scope>
    <source>
        <strain evidence="2">DSM 24740</strain>
    </source>
</reference>